<feature type="region of interest" description="Disordered" evidence="1">
    <location>
        <begin position="268"/>
        <end position="292"/>
    </location>
</feature>
<reference evidence="4" key="2">
    <citation type="submission" date="2015-01" db="EMBL/GenBank/DDBJ databases">
        <title>Evolutionary Origins and Diversification of the Mycorrhizal Mutualists.</title>
        <authorList>
            <consortium name="DOE Joint Genome Institute"/>
            <consortium name="Mycorrhizal Genomics Consortium"/>
            <person name="Kohler A."/>
            <person name="Kuo A."/>
            <person name="Nagy L.G."/>
            <person name="Floudas D."/>
            <person name="Copeland A."/>
            <person name="Barry K.W."/>
            <person name="Cichocki N."/>
            <person name="Veneault-Fourrey C."/>
            <person name="LaButti K."/>
            <person name="Lindquist E.A."/>
            <person name="Lipzen A."/>
            <person name="Lundell T."/>
            <person name="Morin E."/>
            <person name="Murat C."/>
            <person name="Riley R."/>
            <person name="Ohm R."/>
            <person name="Sun H."/>
            <person name="Tunlid A."/>
            <person name="Henrissat B."/>
            <person name="Grigoriev I.V."/>
            <person name="Hibbett D.S."/>
            <person name="Martin F."/>
        </authorList>
    </citation>
    <scope>NUCLEOTIDE SEQUENCE [LARGE SCALE GENOMIC DNA]</scope>
    <source>
        <strain evidence="4">MAFF 305830</strain>
    </source>
</reference>
<evidence type="ECO:0000313" key="3">
    <source>
        <dbReference type="EMBL" id="KIM29103.1"/>
    </source>
</evidence>
<feature type="compositionally biased region" description="Polar residues" evidence="1">
    <location>
        <begin position="178"/>
        <end position="198"/>
    </location>
</feature>
<feature type="region of interest" description="Disordered" evidence="1">
    <location>
        <begin position="154"/>
        <end position="208"/>
    </location>
</feature>
<dbReference type="CDD" id="cd12087">
    <property type="entry name" value="TM_EGFR-like"/>
    <property type="match status" value="1"/>
</dbReference>
<dbReference type="Proteomes" id="UP000054097">
    <property type="component" value="Unassembled WGS sequence"/>
</dbReference>
<proteinExistence type="predicted"/>
<keyword evidence="2" id="KW-0472">Membrane</keyword>
<feature type="compositionally biased region" description="Basic and acidic residues" evidence="1">
    <location>
        <begin position="223"/>
        <end position="240"/>
    </location>
</feature>
<evidence type="ECO:0000313" key="4">
    <source>
        <dbReference type="Proteomes" id="UP000054097"/>
    </source>
</evidence>
<sequence length="292" mass="31676">MPQAVTTATVAFTPASTSAASISPSRGAELSAAGIVAIVLGVLSFLAIIGTAIWFYRRKAASRPQPVLPHHHAGKAGDRSSIISEKKAASIKSTRSVRSALSLWSTFSDHQNPINERSNSMESGVRVDIDTVQVVEEARTPVTAQTAGEPLFNPRRTTREWTGYGASGNRRPSDENDSFNPSTILSTSSITDESTQIEFPNHQPMPKPDYSPFNDNYIVPTFGDHKDPIMPSHRSDHTEPSEQDASQLSHSDLEALADIVAARLNQRTQYSSSSSEIGRTGLNATDLPPRYF</sequence>
<feature type="transmembrane region" description="Helical" evidence="2">
    <location>
        <begin position="35"/>
        <end position="56"/>
    </location>
</feature>
<evidence type="ECO:0000256" key="1">
    <source>
        <dbReference type="SAM" id="MobiDB-lite"/>
    </source>
</evidence>
<keyword evidence="2" id="KW-1133">Transmembrane helix</keyword>
<dbReference type="AlphaFoldDB" id="A0A0C2WSM0"/>
<accession>A0A0C2WSM0</accession>
<feature type="compositionally biased region" description="Polar residues" evidence="1">
    <location>
        <begin position="268"/>
        <end position="277"/>
    </location>
</feature>
<protein>
    <submittedName>
        <fullName evidence="3">Uncharacterized protein</fullName>
    </submittedName>
</protein>
<organism evidence="3 4">
    <name type="scientific">Serendipita vermifera MAFF 305830</name>
    <dbReference type="NCBI Taxonomy" id="933852"/>
    <lineage>
        <taxon>Eukaryota</taxon>
        <taxon>Fungi</taxon>
        <taxon>Dikarya</taxon>
        <taxon>Basidiomycota</taxon>
        <taxon>Agaricomycotina</taxon>
        <taxon>Agaricomycetes</taxon>
        <taxon>Sebacinales</taxon>
        <taxon>Serendipitaceae</taxon>
        <taxon>Serendipita</taxon>
    </lineage>
</organism>
<feature type="region of interest" description="Disordered" evidence="1">
    <location>
        <begin position="223"/>
        <end position="249"/>
    </location>
</feature>
<gene>
    <name evidence="3" type="ORF">M408DRAFT_128247</name>
</gene>
<reference evidence="3 4" key="1">
    <citation type="submission" date="2014-04" db="EMBL/GenBank/DDBJ databases">
        <authorList>
            <consortium name="DOE Joint Genome Institute"/>
            <person name="Kuo A."/>
            <person name="Zuccaro A."/>
            <person name="Kohler A."/>
            <person name="Nagy L.G."/>
            <person name="Floudas D."/>
            <person name="Copeland A."/>
            <person name="Barry K.W."/>
            <person name="Cichocki N."/>
            <person name="Veneault-Fourrey C."/>
            <person name="LaButti K."/>
            <person name="Lindquist E.A."/>
            <person name="Lipzen A."/>
            <person name="Lundell T."/>
            <person name="Morin E."/>
            <person name="Murat C."/>
            <person name="Sun H."/>
            <person name="Tunlid A."/>
            <person name="Henrissat B."/>
            <person name="Grigoriev I.V."/>
            <person name="Hibbett D.S."/>
            <person name="Martin F."/>
            <person name="Nordberg H.P."/>
            <person name="Cantor M.N."/>
            <person name="Hua S.X."/>
        </authorList>
    </citation>
    <scope>NUCLEOTIDE SEQUENCE [LARGE SCALE GENOMIC DNA]</scope>
    <source>
        <strain evidence="3 4">MAFF 305830</strain>
    </source>
</reference>
<dbReference type="HOGENOM" id="CLU_953633_0_0_1"/>
<dbReference type="EMBL" id="KN824290">
    <property type="protein sequence ID" value="KIM29103.1"/>
    <property type="molecule type" value="Genomic_DNA"/>
</dbReference>
<evidence type="ECO:0000256" key="2">
    <source>
        <dbReference type="SAM" id="Phobius"/>
    </source>
</evidence>
<keyword evidence="2" id="KW-0812">Transmembrane</keyword>
<dbReference type="OrthoDB" id="10606036at2759"/>
<keyword evidence="4" id="KW-1185">Reference proteome</keyword>
<name>A0A0C2WSM0_SERVB</name>